<dbReference type="AlphaFoldDB" id="A0A0D9P917"/>
<evidence type="ECO:0008006" key="4">
    <source>
        <dbReference type="Google" id="ProtNLM"/>
    </source>
</evidence>
<proteinExistence type="predicted"/>
<name>A0A0D9P917_METAN</name>
<feature type="signal peptide" evidence="1">
    <location>
        <begin position="1"/>
        <end position="19"/>
    </location>
</feature>
<evidence type="ECO:0000313" key="2">
    <source>
        <dbReference type="EMBL" id="KJK82576.1"/>
    </source>
</evidence>
<protein>
    <recommendedName>
        <fullName evidence="4">Ecp2 effector protein domain-containing protein</fullName>
    </recommendedName>
</protein>
<gene>
    <name evidence="2" type="ORF">H634G_02182</name>
</gene>
<evidence type="ECO:0000256" key="1">
    <source>
        <dbReference type="SAM" id="SignalP"/>
    </source>
</evidence>
<dbReference type="Proteomes" id="UP000054544">
    <property type="component" value="Unassembled WGS sequence"/>
</dbReference>
<organism evidence="2 3">
    <name type="scientific">Metarhizium anisopliae BRIP 53293</name>
    <dbReference type="NCBI Taxonomy" id="1291518"/>
    <lineage>
        <taxon>Eukaryota</taxon>
        <taxon>Fungi</taxon>
        <taxon>Dikarya</taxon>
        <taxon>Ascomycota</taxon>
        <taxon>Pezizomycotina</taxon>
        <taxon>Sordariomycetes</taxon>
        <taxon>Hypocreomycetidae</taxon>
        <taxon>Hypocreales</taxon>
        <taxon>Clavicipitaceae</taxon>
        <taxon>Metarhizium</taxon>
    </lineage>
</organism>
<reference evidence="3" key="1">
    <citation type="journal article" date="2014" name="BMC Genomics">
        <title>The genome sequence of the biocontrol fungus Metarhizium anisopliae and comparative genomics of Metarhizium species.</title>
        <authorList>
            <person name="Pattemore J.A."/>
            <person name="Hane J.K."/>
            <person name="Williams A.H."/>
            <person name="Wilson B.A."/>
            <person name="Stodart B.J."/>
            <person name="Ash G.J."/>
        </authorList>
    </citation>
    <scope>NUCLEOTIDE SEQUENCE [LARGE SCALE GENOMIC DNA]</scope>
    <source>
        <strain evidence="3">BRIP 53293</strain>
    </source>
</reference>
<keyword evidence="3" id="KW-1185">Reference proteome</keyword>
<keyword evidence="1" id="KW-0732">Signal</keyword>
<evidence type="ECO:0000313" key="3">
    <source>
        <dbReference type="Proteomes" id="UP000054544"/>
    </source>
</evidence>
<accession>A0A0D9P917</accession>
<dbReference type="EMBL" id="KE384723">
    <property type="protein sequence ID" value="KJK82576.1"/>
    <property type="molecule type" value="Genomic_DNA"/>
</dbReference>
<sequence length="126" mass="13544">MRFTSLTVLLVSLVASIHAGVMPREADGVLESREGDQVISDIIKAYSDTSCEKAIETFIVFNGLWMGKMSLDTKAITADLDCDAEVQTNSTDGGFVLRKGDKKCHPLEEGSVVSMVKLHCSSTTSG</sequence>
<feature type="chain" id="PRO_5002342030" description="Ecp2 effector protein domain-containing protein" evidence="1">
    <location>
        <begin position="20"/>
        <end position="126"/>
    </location>
</feature>